<gene>
    <name evidence="2" type="ORF">FKR81_07980</name>
</gene>
<dbReference type="OrthoDB" id="3693387at2"/>
<name>A0A563EZP3_9PSEU</name>
<reference evidence="2 3" key="1">
    <citation type="submission" date="2019-07" db="EMBL/GenBank/DDBJ databases">
        <title>Lentzea xizangensis sp. nov., isolated from Qinghai-Tibetan Plateau Soils.</title>
        <authorList>
            <person name="Huang J."/>
        </authorList>
    </citation>
    <scope>NUCLEOTIDE SEQUENCE [LARGE SCALE GENOMIC DNA]</scope>
    <source>
        <strain evidence="2 3">FXJ1.1311</strain>
    </source>
</reference>
<accession>A0A563EZP3</accession>
<comment type="caution">
    <text evidence="2">The sequence shown here is derived from an EMBL/GenBank/DDBJ whole genome shotgun (WGS) entry which is preliminary data.</text>
</comment>
<feature type="chain" id="PRO_5021797546" description="Lipoprotein" evidence="1">
    <location>
        <begin position="24"/>
        <end position="156"/>
    </location>
</feature>
<protein>
    <recommendedName>
        <fullName evidence="4">Lipoprotein</fullName>
    </recommendedName>
</protein>
<evidence type="ECO:0000256" key="1">
    <source>
        <dbReference type="SAM" id="SignalP"/>
    </source>
</evidence>
<evidence type="ECO:0000313" key="3">
    <source>
        <dbReference type="Proteomes" id="UP000316639"/>
    </source>
</evidence>
<dbReference type="AlphaFoldDB" id="A0A563EZP3"/>
<organism evidence="2 3">
    <name type="scientific">Lentzea tibetensis</name>
    <dbReference type="NCBI Taxonomy" id="2591470"/>
    <lineage>
        <taxon>Bacteria</taxon>
        <taxon>Bacillati</taxon>
        <taxon>Actinomycetota</taxon>
        <taxon>Actinomycetes</taxon>
        <taxon>Pseudonocardiales</taxon>
        <taxon>Pseudonocardiaceae</taxon>
        <taxon>Lentzea</taxon>
    </lineage>
</organism>
<keyword evidence="1" id="KW-0732">Signal</keyword>
<sequence>MRPQAPLAAMLALLLTACGSAPAATPKNPVEKFSLDTDVPDARRLWSDDTHMGFVYDEQPIAFRLKLGNTTSARQDKAHVTFKSEYPDGQGDIVVGGEGWQCTGDAFVNTCDSTVQVEPDTAWPALLFTMHHTKKGQNQVTITWGDITKYVSFRYS</sequence>
<dbReference type="PROSITE" id="PS51257">
    <property type="entry name" value="PROKAR_LIPOPROTEIN"/>
    <property type="match status" value="1"/>
</dbReference>
<dbReference type="Proteomes" id="UP000316639">
    <property type="component" value="Unassembled WGS sequence"/>
</dbReference>
<evidence type="ECO:0000313" key="2">
    <source>
        <dbReference type="EMBL" id="TWP53022.1"/>
    </source>
</evidence>
<dbReference type="EMBL" id="VOBR01000004">
    <property type="protein sequence ID" value="TWP53022.1"/>
    <property type="molecule type" value="Genomic_DNA"/>
</dbReference>
<feature type="signal peptide" evidence="1">
    <location>
        <begin position="1"/>
        <end position="23"/>
    </location>
</feature>
<proteinExistence type="predicted"/>
<keyword evidence="3" id="KW-1185">Reference proteome</keyword>
<dbReference type="RefSeq" id="WP_146350275.1">
    <property type="nucleotide sequence ID" value="NZ_VOBR01000004.1"/>
</dbReference>
<evidence type="ECO:0008006" key="4">
    <source>
        <dbReference type="Google" id="ProtNLM"/>
    </source>
</evidence>